<protein>
    <submittedName>
        <fullName evidence="1">Uncharacterized protein</fullName>
    </submittedName>
</protein>
<gene>
    <name evidence="1" type="ORF">Y1Q_0014840</name>
</gene>
<evidence type="ECO:0000313" key="2">
    <source>
        <dbReference type="Proteomes" id="UP000050525"/>
    </source>
</evidence>
<sequence>MATLKSKTMILQLICQDGVVLLSQASLLWDFQITFSCSTNDTIGLHFLDNDLLHFYLDFSKEHDAPLNEKFFLKMEKTGIIQYCKLSKKLVKEEMTTTYFETGRIRL</sequence>
<accession>A0A151M242</accession>
<proteinExistence type="predicted"/>
<organism evidence="1 2">
    <name type="scientific">Alligator mississippiensis</name>
    <name type="common">American alligator</name>
    <dbReference type="NCBI Taxonomy" id="8496"/>
    <lineage>
        <taxon>Eukaryota</taxon>
        <taxon>Metazoa</taxon>
        <taxon>Chordata</taxon>
        <taxon>Craniata</taxon>
        <taxon>Vertebrata</taxon>
        <taxon>Euteleostomi</taxon>
        <taxon>Archelosauria</taxon>
        <taxon>Archosauria</taxon>
        <taxon>Crocodylia</taxon>
        <taxon>Alligatoridae</taxon>
        <taxon>Alligatorinae</taxon>
        <taxon>Alligator</taxon>
    </lineage>
</organism>
<keyword evidence="2" id="KW-1185">Reference proteome</keyword>
<comment type="caution">
    <text evidence="1">The sequence shown here is derived from an EMBL/GenBank/DDBJ whole genome shotgun (WGS) entry which is preliminary data.</text>
</comment>
<evidence type="ECO:0000313" key="1">
    <source>
        <dbReference type="EMBL" id="KYO18583.1"/>
    </source>
</evidence>
<dbReference type="Proteomes" id="UP000050525">
    <property type="component" value="Unassembled WGS sequence"/>
</dbReference>
<dbReference type="AlphaFoldDB" id="A0A151M242"/>
<reference evidence="1 2" key="1">
    <citation type="journal article" date="2012" name="Genome Biol.">
        <title>Sequencing three crocodilian genomes to illuminate the evolution of archosaurs and amniotes.</title>
        <authorList>
            <person name="St John J.A."/>
            <person name="Braun E.L."/>
            <person name="Isberg S.R."/>
            <person name="Miles L.G."/>
            <person name="Chong A.Y."/>
            <person name="Gongora J."/>
            <person name="Dalzell P."/>
            <person name="Moran C."/>
            <person name="Bed'hom B."/>
            <person name="Abzhanov A."/>
            <person name="Burgess S.C."/>
            <person name="Cooksey A.M."/>
            <person name="Castoe T.A."/>
            <person name="Crawford N.G."/>
            <person name="Densmore L.D."/>
            <person name="Drew J.C."/>
            <person name="Edwards S.V."/>
            <person name="Faircloth B.C."/>
            <person name="Fujita M.K."/>
            <person name="Greenwold M.J."/>
            <person name="Hoffmann F.G."/>
            <person name="Howard J.M."/>
            <person name="Iguchi T."/>
            <person name="Janes D.E."/>
            <person name="Khan S.Y."/>
            <person name="Kohno S."/>
            <person name="de Koning A.J."/>
            <person name="Lance S.L."/>
            <person name="McCarthy F.M."/>
            <person name="McCormack J.E."/>
            <person name="Merchant M.E."/>
            <person name="Peterson D.G."/>
            <person name="Pollock D.D."/>
            <person name="Pourmand N."/>
            <person name="Raney B.J."/>
            <person name="Roessler K.A."/>
            <person name="Sanford J.R."/>
            <person name="Sawyer R.H."/>
            <person name="Schmidt C.J."/>
            <person name="Triplett E.W."/>
            <person name="Tuberville T.D."/>
            <person name="Venegas-Anaya M."/>
            <person name="Howard J.T."/>
            <person name="Jarvis E.D."/>
            <person name="Guillette L.J.Jr."/>
            <person name="Glenn T.C."/>
            <person name="Green R.E."/>
            <person name="Ray D.A."/>
        </authorList>
    </citation>
    <scope>NUCLEOTIDE SEQUENCE [LARGE SCALE GENOMIC DNA]</scope>
    <source>
        <strain evidence="1">KSC_2009_1</strain>
    </source>
</reference>
<dbReference type="EMBL" id="AKHW03006807">
    <property type="protein sequence ID" value="KYO18583.1"/>
    <property type="molecule type" value="Genomic_DNA"/>
</dbReference>
<name>A0A151M242_ALLMI</name>